<dbReference type="InterPro" id="IPR019734">
    <property type="entry name" value="TPR_rpt"/>
</dbReference>
<dbReference type="Proteomes" id="UP000044841">
    <property type="component" value="Unassembled WGS sequence"/>
</dbReference>
<dbReference type="GO" id="GO:0046486">
    <property type="term" value="P:glycerolipid metabolic process"/>
    <property type="evidence" value="ECO:0007669"/>
    <property type="project" value="UniProtKB-ARBA"/>
</dbReference>
<dbReference type="InterPro" id="IPR002182">
    <property type="entry name" value="NB-ARC"/>
</dbReference>
<gene>
    <name evidence="4" type="ORF">RSOLAG22IIIB_07879</name>
</gene>
<dbReference type="InterPro" id="IPR016035">
    <property type="entry name" value="Acyl_Trfase/lysoPLipase"/>
</dbReference>
<feature type="domain" description="PNPLA" evidence="3">
    <location>
        <begin position="1"/>
        <end position="176"/>
    </location>
</feature>
<evidence type="ECO:0000256" key="1">
    <source>
        <dbReference type="ARBA" id="ARBA00023098"/>
    </source>
</evidence>
<dbReference type="EMBL" id="CYGV01000402">
    <property type="protein sequence ID" value="CUA68361.1"/>
    <property type="molecule type" value="Genomic_DNA"/>
</dbReference>
<dbReference type="PROSITE" id="PS51257">
    <property type="entry name" value="PROKAR_LIPOPROTEIN"/>
    <property type="match status" value="1"/>
</dbReference>
<dbReference type="SMART" id="SM00028">
    <property type="entry name" value="TPR"/>
    <property type="match status" value="10"/>
</dbReference>
<evidence type="ECO:0000313" key="5">
    <source>
        <dbReference type="Proteomes" id="UP000044841"/>
    </source>
</evidence>
<dbReference type="InterPro" id="IPR002641">
    <property type="entry name" value="PNPLA_dom"/>
</dbReference>
<keyword evidence="5" id="KW-1185">Reference proteome</keyword>
<dbReference type="Gene3D" id="1.25.40.10">
    <property type="entry name" value="Tetratricopeptide repeat domain"/>
    <property type="match status" value="4"/>
</dbReference>
<dbReference type="PANTHER" id="PTHR46082:SF6">
    <property type="entry name" value="AAA+ ATPASE DOMAIN-CONTAINING PROTEIN-RELATED"/>
    <property type="match status" value="1"/>
</dbReference>
<name>A0A0K6FQ68_9AGAM</name>
<sequence length="1294" mass="145832">MHRTAAGESKQETHPYEYFDVIAGTGTGGISACMLGRLRMPIDKAISEYATLAKDVFQDTKLTGTTMYKATKLQHALKKMIREATGDEGEMMHESRNDTEIVFAMAQHNLNAGLPVLFRSYTVIANQGPECTISEALHATMAHPDLFKSITIIESSVPQSFVGGELGSSNPMTHVLSEVKRVYPDRQVACIISIGAGHARTIKIPSPSRWHRTQDVMVMKDMATDSERVAEEMVARFEGTNNIYFRFNVDQGMQDMTAGSWEKLGEAIQHTRAYLRKGEVNRKLEAAVRAVTERRGMVSTTHAAGNIPHMVEVTKQLTGLKRCPAPTNFYTGREDEVIQVKACITDDHNKLRVCVIYGLGEAGKTQLALTVIERTWDNWDHIIYVAASSAESIEKTLDEFGKIKSVGQDYRDVINWLESCDERWLMVFDNADTPATNVSTYVPARGRRGSVLITTRLPDLANLADGPGSVCHLSSMTQTDATTLLVKVASSGNQRLSDDDVHAAEELVNDFGCLALAIVHAGAYIAHSRGMTVTEYRSLLSTHRRRMLEEYNKLPDIAKLDRRGDTVYTTWKMCYDQLQPESRELLSLIAYLHYDGISVDIFKRAAQQMHSKKYILPLTDLESQAHQHVEQYLSRFLDSENNWDGISFTGVMADLTSYSLIEFDRVNQTYRVHVLVHDWAKTVVFQPRELAIECTATLLSLSIDRKNDIGSLAFKRQLGLHVTSVLTQSSDIGANHSYYFQEVYSQTGQWSRMMELVQQQLIACRQELGDDDPMTWSVIDELAYAYSELGQWDEALELQTQVLNACKRILGEDHPHTLSSLGNLTTTYAHLGRSNEAEQLQVQVLDAYKRQLGGDHPYTLTSMGSLAITYSQLGRYNEAEQLQFQVLDANKRLLGEDHPDTLGSMNNLALIYSHLGRYNEAKQLQVQVLNAHKRLLGEGHPDTLTSMNNLAITYSHLGQYNEAGQLQLQVLSVHKQLLGGDHPDTLRSMNNLATTYSHLGQYNDAERLVAGVTNARKRLLGEDHPHTLTSMSNLAMTYSQLGRYNEAEQLQVQVLNAYKRQLGEDHPDTLTSMNNLASTYLDLVQYDEAEQLHFHVLDARRRLLGEDHPSTLRSMNNLASTYLDLDRYNEAEQLQVQVLDAYKRQLGEDHPDTLTSMSNLALTYSHLGRYDEAEQLQFQVLNVRRRLLGEEHPDTLNSMGNLATAYSRLGRYNEAEQLHSQVLDARKRLLGEGHPDTLRSMSNLAMTFSRLGRWDEAGQLFREVISVAESTLGDQHPHTQLYRDNLEWLDDQKQ</sequence>
<dbReference type="GO" id="GO:0043531">
    <property type="term" value="F:ADP binding"/>
    <property type="evidence" value="ECO:0007669"/>
    <property type="project" value="InterPro"/>
</dbReference>
<dbReference type="Gene3D" id="3.40.50.300">
    <property type="entry name" value="P-loop containing nucleotide triphosphate hydrolases"/>
    <property type="match status" value="1"/>
</dbReference>
<evidence type="ECO:0000256" key="2">
    <source>
        <dbReference type="PROSITE-ProRule" id="PRU01161"/>
    </source>
</evidence>
<dbReference type="Gene3D" id="3.40.1090.10">
    <property type="entry name" value="Cytosolic phospholipase A2 catalytic domain"/>
    <property type="match status" value="1"/>
</dbReference>
<dbReference type="InterPro" id="IPR053137">
    <property type="entry name" value="NLR-like"/>
</dbReference>
<evidence type="ECO:0000313" key="4">
    <source>
        <dbReference type="EMBL" id="CUA68361.1"/>
    </source>
</evidence>
<dbReference type="PRINTS" id="PR00381">
    <property type="entry name" value="KINESINLIGHT"/>
</dbReference>
<accession>A0A0K6FQ68</accession>
<evidence type="ECO:0000259" key="3">
    <source>
        <dbReference type="PROSITE" id="PS51635"/>
    </source>
</evidence>
<organism evidence="4 5">
    <name type="scientific">Rhizoctonia solani</name>
    <dbReference type="NCBI Taxonomy" id="456999"/>
    <lineage>
        <taxon>Eukaryota</taxon>
        <taxon>Fungi</taxon>
        <taxon>Dikarya</taxon>
        <taxon>Basidiomycota</taxon>
        <taxon>Agaricomycotina</taxon>
        <taxon>Agaricomycetes</taxon>
        <taxon>Cantharellales</taxon>
        <taxon>Ceratobasidiaceae</taxon>
        <taxon>Rhizoctonia</taxon>
    </lineage>
</organism>
<dbReference type="PANTHER" id="PTHR46082">
    <property type="entry name" value="ATP/GTP-BINDING PROTEIN-RELATED"/>
    <property type="match status" value="1"/>
</dbReference>
<keyword evidence="1" id="KW-0443">Lipid metabolism</keyword>
<dbReference type="SUPFAM" id="SSF52151">
    <property type="entry name" value="FabD/lysophospholipase-like"/>
    <property type="match status" value="1"/>
</dbReference>
<dbReference type="SUPFAM" id="SSF52540">
    <property type="entry name" value="P-loop containing nucleoside triphosphate hydrolases"/>
    <property type="match status" value="1"/>
</dbReference>
<comment type="caution">
    <text evidence="2">Lacks conserved residue(s) required for the propagation of feature annotation.</text>
</comment>
<dbReference type="InterPro" id="IPR011990">
    <property type="entry name" value="TPR-like_helical_dom_sf"/>
</dbReference>
<proteinExistence type="predicted"/>
<protein>
    <submittedName>
        <fullName evidence="4">Nephrocystin-3 [Homo sapiens]</fullName>
    </submittedName>
</protein>
<dbReference type="Pfam" id="PF13424">
    <property type="entry name" value="TPR_12"/>
    <property type="match status" value="4"/>
</dbReference>
<dbReference type="SUPFAM" id="SSF48452">
    <property type="entry name" value="TPR-like"/>
    <property type="match status" value="4"/>
</dbReference>
<dbReference type="Pfam" id="PF00931">
    <property type="entry name" value="NB-ARC"/>
    <property type="match status" value="1"/>
</dbReference>
<dbReference type="NCBIfam" id="NF040586">
    <property type="entry name" value="FxSxx_TPR"/>
    <property type="match status" value="1"/>
</dbReference>
<reference evidence="4 5" key="1">
    <citation type="submission" date="2015-07" db="EMBL/GenBank/DDBJ databases">
        <authorList>
            <person name="Noorani M."/>
        </authorList>
    </citation>
    <scope>NUCLEOTIDE SEQUENCE [LARGE SCALE GENOMIC DNA]</scope>
    <source>
        <strain evidence="4">BBA 69670</strain>
    </source>
</reference>
<dbReference type="PROSITE" id="PS51635">
    <property type="entry name" value="PNPLA"/>
    <property type="match status" value="1"/>
</dbReference>
<dbReference type="InterPro" id="IPR027417">
    <property type="entry name" value="P-loop_NTPase"/>
</dbReference>
<dbReference type="Pfam" id="PF13374">
    <property type="entry name" value="TPR_10"/>
    <property type="match status" value="4"/>
</dbReference>
<dbReference type="Pfam" id="PF01734">
    <property type="entry name" value="Patatin"/>
    <property type="match status" value="1"/>
</dbReference>